<evidence type="ECO:0000256" key="6">
    <source>
        <dbReference type="ARBA" id="ARBA00022801"/>
    </source>
</evidence>
<comment type="subunit">
    <text evidence="4">Homohexamer; trimer of dimers.</text>
</comment>
<comment type="pathway">
    <text evidence="2">Glycan metabolism.</text>
</comment>
<evidence type="ECO:0000256" key="2">
    <source>
        <dbReference type="ARBA" id="ARBA00004881"/>
    </source>
</evidence>
<evidence type="ECO:0000256" key="3">
    <source>
        <dbReference type="ARBA" id="ARBA00007186"/>
    </source>
</evidence>
<dbReference type="Proteomes" id="UP000515679">
    <property type="component" value="Chromosome"/>
</dbReference>
<dbReference type="RefSeq" id="WP_182301038.1">
    <property type="nucleotide sequence ID" value="NZ_CP041969.1"/>
</dbReference>
<dbReference type="Gene3D" id="3.20.20.80">
    <property type="entry name" value="Glycosidases"/>
    <property type="match status" value="1"/>
</dbReference>
<dbReference type="AlphaFoldDB" id="A0A7G5C6B2"/>
<sequence>MQARINVNLTKKQNIIHDLVYGQFIEFLGRCIDQGIYHPDSPLSDKNGFRQDVLEKVKGLQPPLLRFPGGTMVKLYHWMGGIGAKEGRKRQSNRIWGGIIDHAFGTNEFIQYCREIGAEPFIIVNMTTGTAEEAANWVEYCNGTGDTYYANLRRSHGFEKPHNVKYWGLGNEEAAVPDIGYLHDPREYIKASWEFAKQMKLADRSIKLVIVGEKPEWNKAILDELHPICDYLSLHYYARSENDHFANLFDHAVRMEDMIVDAKKLLDRYPASVESFDRWYRFPPRQREIQIAIDEWGIWQNQSSDDYEADMEAVFNWKEALLVASLLNVMQRQSHTVTMATFAQMVNILAPILTNENGSFCQTIYHPLQLYREHSGNWKLSCEAESTMLLDGDGKSAVSACLDISATYHDEKGEVIIAVVNRHPEQSVTAAVSFVGPESLEICEAIELNCPSWETVNGFAIADQVTRMAKTDARYDSERRYVFPPHSITLLKHRYFIDD</sequence>
<evidence type="ECO:0000256" key="5">
    <source>
        <dbReference type="ARBA" id="ARBA00012670"/>
    </source>
</evidence>
<dbReference type="Pfam" id="PF06964">
    <property type="entry name" value="Alpha-L-AF_C"/>
    <property type="match status" value="1"/>
</dbReference>
<dbReference type="SMART" id="SM00813">
    <property type="entry name" value="Alpha-L-AF_C"/>
    <property type="match status" value="1"/>
</dbReference>
<comment type="similarity">
    <text evidence="3">Belongs to the glycosyl hydrolase 51 family.</text>
</comment>
<keyword evidence="8" id="KW-0326">Glycosidase</keyword>
<dbReference type="PANTHER" id="PTHR43576:SF3">
    <property type="entry name" value="ALPHA-L-ARABINOFURANOSIDASE C"/>
    <property type="match status" value="1"/>
</dbReference>
<dbReference type="GO" id="GO:0046373">
    <property type="term" value="P:L-arabinose metabolic process"/>
    <property type="evidence" value="ECO:0007669"/>
    <property type="project" value="InterPro"/>
</dbReference>
<dbReference type="GO" id="GO:0046556">
    <property type="term" value="F:alpha-L-arabinofuranosidase activity"/>
    <property type="evidence" value="ECO:0007669"/>
    <property type="project" value="UniProtKB-EC"/>
</dbReference>
<keyword evidence="7" id="KW-0119">Carbohydrate metabolism</keyword>
<dbReference type="GO" id="GO:0000272">
    <property type="term" value="P:polysaccharide catabolic process"/>
    <property type="evidence" value="ECO:0007669"/>
    <property type="project" value="TreeGrafter"/>
</dbReference>
<dbReference type="EMBL" id="CP041969">
    <property type="protein sequence ID" value="QMV44746.1"/>
    <property type="molecule type" value="Genomic_DNA"/>
</dbReference>
<dbReference type="Gene3D" id="2.60.40.1180">
    <property type="entry name" value="Golgi alpha-mannosidase II"/>
    <property type="match status" value="1"/>
</dbReference>
<dbReference type="Pfam" id="PF22848">
    <property type="entry name" value="ASD1_dom"/>
    <property type="match status" value="1"/>
</dbReference>
<evidence type="ECO:0000256" key="8">
    <source>
        <dbReference type="ARBA" id="ARBA00023295"/>
    </source>
</evidence>
<keyword evidence="11" id="KW-1185">Reference proteome</keyword>
<accession>A0A7G5C6B2</accession>
<dbReference type="SUPFAM" id="SSF51445">
    <property type="entry name" value="(Trans)glycosidases"/>
    <property type="match status" value="1"/>
</dbReference>
<evidence type="ECO:0000313" key="10">
    <source>
        <dbReference type="EMBL" id="QMV44746.1"/>
    </source>
</evidence>
<dbReference type="InterPro" id="IPR055235">
    <property type="entry name" value="ASD1_cat"/>
</dbReference>
<protein>
    <recommendedName>
        <fullName evidence="5">non-reducing end alpha-L-arabinofuranosidase</fullName>
        <ecNumber evidence="5">3.2.1.55</ecNumber>
    </recommendedName>
</protein>
<organism evidence="10 11">
    <name type="scientific">Cohnella cholangitidis</name>
    <dbReference type="NCBI Taxonomy" id="2598458"/>
    <lineage>
        <taxon>Bacteria</taxon>
        <taxon>Bacillati</taxon>
        <taxon>Bacillota</taxon>
        <taxon>Bacilli</taxon>
        <taxon>Bacillales</taxon>
        <taxon>Paenibacillaceae</taxon>
        <taxon>Cohnella</taxon>
    </lineage>
</organism>
<dbReference type="InterPro" id="IPR010720">
    <property type="entry name" value="Alpha-L-AF_C"/>
</dbReference>
<dbReference type="InterPro" id="IPR013780">
    <property type="entry name" value="Glyco_hydro_b"/>
</dbReference>
<dbReference type="SUPFAM" id="SSF51011">
    <property type="entry name" value="Glycosyl hydrolase domain"/>
    <property type="match status" value="1"/>
</dbReference>
<keyword evidence="6" id="KW-0378">Hydrolase</keyword>
<evidence type="ECO:0000259" key="9">
    <source>
        <dbReference type="SMART" id="SM00813"/>
    </source>
</evidence>
<dbReference type="InterPro" id="IPR017853">
    <property type="entry name" value="GH"/>
</dbReference>
<evidence type="ECO:0000256" key="4">
    <source>
        <dbReference type="ARBA" id="ARBA00011165"/>
    </source>
</evidence>
<evidence type="ECO:0000256" key="1">
    <source>
        <dbReference type="ARBA" id="ARBA00001462"/>
    </source>
</evidence>
<comment type="catalytic activity">
    <reaction evidence="1">
        <text>Hydrolysis of terminal non-reducing alpha-L-arabinofuranoside residues in alpha-L-arabinosides.</text>
        <dbReference type="EC" id="3.2.1.55"/>
    </reaction>
</comment>
<name>A0A7G5C6B2_9BACL</name>
<gene>
    <name evidence="10" type="ORF">FPL14_28970</name>
</gene>
<feature type="domain" description="Alpha-L-arabinofuranosidase C-terminal" evidence="9">
    <location>
        <begin position="294"/>
        <end position="487"/>
    </location>
</feature>
<dbReference type="EC" id="3.2.1.55" evidence="5"/>
<dbReference type="KEGG" id="cchl:FPL14_28970"/>
<reference evidence="10 11" key="1">
    <citation type="submission" date="2019-07" db="EMBL/GenBank/DDBJ databases">
        <authorList>
            <person name="Kim J.K."/>
            <person name="Cheong H.-M."/>
            <person name="Choi Y."/>
            <person name="Hwang K.J."/>
            <person name="Lee S."/>
            <person name="Choi C."/>
        </authorList>
    </citation>
    <scope>NUCLEOTIDE SEQUENCE [LARGE SCALE GENOMIC DNA]</scope>
    <source>
        <strain evidence="10 11">KS 22</strain>
    </source>
</reference>
<dbReference type="PANTHER" id="PTHR43576">
    <property type="entry name" value="ALPHA-L-ARABINOFURANOSIDASE C-RELATED"/>
    <property type="match status" value="1"/>
</dbReference>
<evidence type="ECO:0000313" key="11">
    <source>
        <dbReference type="Proteomes" id="UP000515679"/>
    </source>
</evidence>
<evidence type="ECO:0000256" key="7">
    <source>
        <dbReference type="ARBA" id="ARBA00023277"/>
    </source>
</evidence>
<proteinExistence type="inferred from homology"/>